<proteinExistence type="predicted"/>
<dbReference type="Pfam" id="PF01609">
    <property type="entry name" value="DDE_Tnp_1"/>
    <property type="match status" value="1"/>
</dbReference>
<dbReference type="InterPro" id="IPR008490">
    <property type="entry name" value="Transposase_InsH_N"/>
</dbReference>
<evidence type="ECO:0000313" key="4">
    <source>
        <dbReference type="Proteomes" id="UP001165962"/>
    </source>
</evidence>
<evidence type="ECO:0000259" key="2">
    <source>
        <dbReference type="Pfam" id="PF05598"/>
    </source>
</evidence>
<dbReference type="Proteomes" id="UP001165962">
    <property type="component" value="Unassembled WGS sequence"/>
</dbReference>
<feature type="domain" description="Transposase IS4-like" evidence="1">
    <location>
        <begin position="214"/>
        <end position="425"/>
    </location>
</feature>
<organism evidence="3 4">
    <name type="scientific">Paenibacillus agricola</name>
    <dbReference type="NCBI Taxonomy" id="2716264"/>
    <lineage>
        <taxon>Bacteria</taxon>
        <taxon>Bacillati</taxon>
        <taxon>Bacillota</taxon>
        <taxon>Bacilli</taxon>
        <taxon>Bacillales</taxon>
        <taxon>Paenibacillaceae</taxon>
        <taxon>Paenibacillus</taxon>
    </lineage>
</organism>
<dbReference type="PANTHER" id="PTHR33408">
    <property type="entry name" value="TRANSPOSASE"/>
    <property type="match status" value="1"/>
</dbReference>
<keyword evidence="4" id="KW-1185">Reference proteome</keyword>
<dbReference type="InterPro" id="IPR002559">
    <property type="entry name" value="Transposase_11"/>
</dbReference>
<feature type="domain" description="Transposase InsH N-terminal" evidence="2">
    <location>
        <begin position="22"/>
        <end position="108"/>
    </location>
</feature>
<gene>
    <name evidence="3" type="ORF">G9U52_34505</name>
</gene>
<dbReference type="EMBL" id="JAAOIW010000023">
    <property type="protein sequence ID" value="NHN34858.1"/>
    <property type="molecule type" value="Genomic_DNA"/>
</dbReference>
<dbReference type="RefSeq" id="WP_166156610.1">
    <property type="nucleotide sequence ID" value="NZ_JAAOIW010000023.1"/>
</dbReference>
<protein>
    <submittedName>
        <fullName evidence="3">Transposase</fullName>
    </submittedName>
</protein>
<dbReference type="Pfam" id="PF05598">
    <property type="entry name" value="DUF772"/>
    <property type="match status" value="1"/>
</dbReference>
<reference evidence="3" key="1">
    <citation type="submission" date="2020-03" db="EMBL/GenBank/DDBJ databases">
        <title>Draft sequencing of Paenibacilllus sp. S3N08.</title>
        <authorList>
            <person name="Kim D.-U."/>
        </authorList>
    </citation>
    <scope>NUCLEOTIDE SEQUENCE</scope>
    <source>
        <strain evidence="3">S3N08</strain>
    </source>
</reference>
<evidence type="ECO:0000259" key="1">
    <source>
        <dbReference type="Pfam" id="PF01609"/>
    </source>
</evidence>
<name>A0ABX0JJA8_9BACL</name>
<accession>A0ABX0JJA8</accession>
<evidence type="ECO:0000313" key="3">
    <source>
        <dbReference type="EMBL" id="NHN34858.1"/>
    </source>
</evidence>
<sequence length="457" mass="52659">MSSVHQESLFTLEDLLNLSPQDTYGFFFNTLDIRPFLKVVSKKFVLGAPTQLNYTAMLRSLFIRVIERIPTIKDLRKRLKQSVEFNLNCGFTGSDRIPSEATYSRLIQKLQGSAVFEQTQEALVRLAFQEGFLDASTVAMDATHVESRDRQPEKKKVDVEELPTEIPKKKRGRKSKAEREKWLQEQLEIEANRPLFEKKVEEQLPCTFTQLRGQIPLAPEWGVKKNSAGKNVFWYGFKAHLLVDCKSQYILTALLSSGSINDGKMAIPLLKMLAEHHPELEVKQVLADAGYDLAPIYKQVEGMGAQALIDYNRRKESLVEGKDKYFRPVCKEGNSYRYDSCDAKYNTLKYTQPKECTSCPFNDGTCQKVFKIKRDSDPRKYTVPARGSDGYYDLYKKRTAVERVHAYLKEYFQLNNMRHRGTKAQVDFYFSCLTYTASKLTVDRWNQTLERSAKKVS</sequence>
<comment type="caution">
    <text evidence="3">The sequence shown here is derived from an EMBL/GenBank/DDBJ whole genome shotgun (WGS) entry which is preliminary data.</text>
</comment>